<proteinExistence type="predicted"/>
<dbReference type="GO" id="GO:0004673">
    <property type="term" value="F:protein histidine kinase activity"/>
    <property type="evidence" value="ECO:0007669"/>
    <property type="project" value="UniProtKB-EC"/>
</dbReference>
<protein>
    <submittedName>
        <fullName evidence="3">Sensor histidine kinase</fullName>
        <ecNumber evidence="3">2.7.13.3</ecNumber>
    </submittedName>
</protein>
<keyword evidence="3" id="KW-0808">Transferase</keyword>
<organism evidence="3 4">
    <name type="scientific">Pseudotenacibaculum haliotis</name>
    <dbReference type="NCBI Taxonomy" id="1862138"/>
    <lineage>
        <taxon>Bacteria</taxon>
        <taxon>Pseudomonadati</taxon>
        <taxon>Bacteroidota</taxon>
        <taxon>Flavobacteriia</taxon>
        <taxon>Flavobacteriales</taxon>
        <taxon>Flavobacteriaceae</taxon>
        <taxon>Pseudotenacibaculum</taxon>
    </lineage>
</organism>
<reference evidence="4" key="1">
    <citation type="journal article" date="2019" name="Int. J. Syst. Evol. Microbiol.">
        <title>The Global Catalogue of Microorganisms (GCM) 10K type strain sequencing project: providing services to taxonomists for standard genome sequencing and annotation.</title>
        <authorList>
            <consortium name="The Broad Institute Genomics Platform"/>
            <consortium name="The Broad Institute Genome Sequencing Center for Infectious Disease"/>
            <person name="Wu L."/>
            <person name="Ma J."/>
        </authorList>
    </citation>
    <scope>NUCLEOTIDE SEQUENCE [LARGE SCALE GENOMIC DNA]</scope>
    <source>
        <strain evidence="4">KCTC 52127</strain>
    </source>
</reference>
<keyword evidence="1" id="KW-0472">Membrane</keyword>
<dbReference type="EMBL" id="JBHULH010000004">
    <property type="protein sequence ID" value="MFD2567658.1"/>
    <property type="molecule type" value="Genomic_DNA"/>
</dbReference>
<comment type="caution">
    <text evidence="3">The sequence shown here is derived from an EMBL/GenBank/DDBJ whole genome shotgun (WGS) entry which is preliminary data.</text>
</comment>
<dbReference type="InterPro" id="IPR010559">
    <property type="entry name" value="Sig_transdc_His_kin_internal"/>
</dbReference>
<name>A0ABW5LUF3_9FLAO</name>
<feature type="transmembrane region" description="Helical" evidence="1">
    <location>
        <begin position="105"/>
        <end position="126"/>
    </location>
</feature>
<dbReference type="InterPro" id="IPR050640">
    <property type="entry name" value="Bact_2-comp_sensor_kinase"/>
</dbReference>
<keyword evidence="1" id="KW-0812">Transmembrane</keyword>
<sequence length="337" mass="39215">MKSKYLKIALHLFLWVLLFIYPMASLNDQYLIYRNWLSLVSILVAFYLNYFVLVDQFFLKNKKLQFYILNVILTVALFILIGFVIGNPIFHPSLNGMPVREIRSGAMTTVQVILPIILGIGMCVALKVNAHLNRNKLLLQQIKQTQLNAEIKYLKYQVQPHFLFNTLNNIYALVDTSPVKAKQSIHTMSKMMRYLLHDASHNKVPVVKEIEFLERYIDLMQLRVSSNLTLKKNFPIVNQPIKIAPLILITFIENAFKHGIDAIKDSFITIDLEIEKDHIKYSVINSCFPEKEKNTDSGIGLENLKKRLDILYPNKFDLITREENNTYIAQLTFKYKK</sequence>
<dbReference type="Pfam" id="PF06580">
    <property type="entry name" value="His_kinase"/>
    <property type="match status" value="1"/>
</dbReference>
<keyword evidence="4" id="KW-1185">Reference proteome</keyword>
<dbReference type="PANTHER" id="PTHR34220:SF7">
    <property type="entry name" value="SENSOR HISTIDINE KINASE YPDA"/>
    <property type="match status" value="1"/>
</dbReference>
<dbReference type="EC" id="2.7.13.3" evidence="3"/>
<dbReference type="SUPFAM" id="SSF55874">
    <property type="entry name" value="ATPase domain of HSP90 chaperone/DNA topoisomerase II/histidine kinase"/>
    <property type="match status" value="1"/>
</dbReference>
<dbReference type="RefSeq" id="WP_379666368.1">
    <property type="nucleotide sequence ID" value="NZ_JBHULH010000004.1"/>
</dbReference>
<gene>
    <name evidence="3" type="ORF">ACFSRZ_09760</name>
</gene>
<dbReference type="InterPro" id="IPR036890">
    <property type="entry name" value="HATPase_C_sf"/>
</dbReference>
<feature type="transmembrane region" description="Helical" evidence="1">
    <location>
        <begin position="5"/>
        <end position="24"/>
    </location>
</feature>
<feature type="domain" description="Signal transduction histidine kinase internal region" evidence="2">
    <location>
        <begin position="149"/>
        <end position="227"/>
    </location>
</feature>
<accession>A0ABW5LUF3</accession>
<evidence type="ECO:0000313" key="3">
    <source>
        <dbReference type="EMBL" id="MFD2567658.1"/>
    </source>
</evidence>
<feature type="transmembrane region" description="Helical" evidence="1">
    <location>
        <begin position="66"/>
        <end position="85"/>
    </location>
</feature>
<dbReference type="Gene3D" id="3.30.565.10">
    <property type="entry name" value="Histidine kinase-like ATPase, C-terminal domain"/>
    <property type="match status" value="1"/>
</dbReference>
<keyword evidence="1" id="KW-1133">Transmembrane helix</keyword>
<keyword evidence="3" id="KW-0418">Kinase</keyword>
<evidence type="ECO:0000256" key="1">
    <source>
        <dbReference type="SAM" id="Phobius"/>
    </source>
</evidence>
<dbReference type="Proteomes" id="UP001597508">
    <property type="component" value="Unassembled WGS sequence"/>
</dbReference>
<evidence type="ECO:0000259" key="2">
    <source>
        <dbReference type="Pfam" id="PF06580"/>
    </source>
</evidence>
<feature type="transmembrane region" description="Helical" evidence="1">
    <location>
        <begin position="36"/>
        <end position="54"/>
    </location>
</feature>
<dbReference type="PANTHER" id="PTHR34220">
    <property type="entry name" value="SENSOR HISTIDINE KINASE YPDA"/>
    <property type="match status" value="1"/>
</dbReference>
<evidence type="ECO:0000313" key="4">
    <source>
        <dbReference type="Proteomes" id="UP001597508"/>
    </source>
</evidence>